<accession>E5AEN9</accession>
<reference evidence="3" key="1">
    <citation type="journal article" date="2011" name="Nat. Commun.">
        <title>Effector diversification within compartments of the Leptosphaeria maculans genome affected by Repeat-Induced Point mutations.</title>
        <authorList>
            <person name="Rouxel T."/>
            <person name="Grandaubert J."/>
            <person name="Hane J.K."/>
            <person name="Hoede C."/>
            <person name="van de Wouw A.P."/>
            <person name="Couloux A."/>
            <person name="Dominguez V."/>
            <person name="Anthouard V."/>
            <person name="Bally P."/>
            <person name="Bourras S."/>
            <person name="Cozijnsen A.J."/>
            <person name="Ciuffetti L.M."/>
            <person name="Degrave A."/>
            <person name="Dilmaghani A."/>
            <person name="Duret L."/>
            <person name="Fudal I."/>
            <person name="Goodwin S.B."/>
            <person name="Gout L."/>
            <person name="Glaser N."/>
            <person name="Linglin J."/>
            <person name="Kema G.H.J."/>
            <person name="Lapalu N."/>
            <person name="Lawrence C.B."/>
            <person name="May K."/>
            <person name="Meyer M."/>
            <person name="Ollivier B."/>
            <person name="Poulain J."/>
            <person name="Schoch C.L."/>
            <person name="Simon A."/>
            <person name="Spatafora J.W."/>
            <person name="Stachowiak A."/>
            <person name="Turgeon B.G."/>
            <person name="Tyler B.M."/>
            <person name="Vincent D."/>
            <person name="Weissenbach J."/>
            <person name="Amselem J."/>
            <person name="Quesneville H."/>
            <person name="Oliver R.P."/>
            <person name="Wincker P."/>
            <person name="Balesdent M.-H."/>
            <person name="Howlett B.J."/>
        </authorList>
    </citation>
    <scope>NUCLEOTIDE SEQUENCE [LARGE SCALE GENOMIC DNA]</scope>
    <source>
        <strain evidence="3">JN3 / isolate v23.1.3 / race Av1-4-5-6-7-8</strain>
    </source>
</reference>
<evidence type="ECO:0000313" key="3">
    <source>
        <dbReference type="Proteomes" id="UP000002668"/>
    </source>
</evidence>
<dbReference type="InParanoid" id="E5AEN9"/>
<dbReference type="GeneID" id="13290680"/>
<dbReference type="EMBL" id="FP929139">
    <property type="protein sequence ID" value="CBY01678.1"/>
    <property type="molecule type" value="Genomic_DNA"/>
</dbReference>
<evidence type="ECO:0000256" key="1">
    <source>
        <dbReference type="SAM" id="SignalP"/>
    </source>
</evidence>
<proteinExistence type="predicted"/>
<dbReference type="OMA" id="WENNIRF"/>
<gene>
    <name evidence="2" type="ORF">LEMA_P004650.1</name>
</gene>
<keyword evidence="3" id="KW-1185">Reference proteome</keyword>
<evidence type="ECO:0000313" key="2">
    <source>
        <dbReference type="EMBL" id="CBY01678.1"/>
    </source>
</evidence>
<dbReference type="Proteomes" id="UP000002668">
    <property type="component" value="Genome"/>
</dbReference>
<sequence length="256" mass="27824">MNGLIRFILHLTPYLYATSIFNVSSGLPSDKLAAAFDNTRLTNSYDPSATYQGTAIVEVWIGEEPVNVGDVWGSALYHTVESALRSICNDNDNGQCSASKGVQYASFGTAYLAGRNQVKSSERTQTLASLTVEGASYKDALTRNILIAIIARTLQATVQNEGQNCYWENNIRFCNVGSLIRVNMHENGVKNYLHVRLHSEQAAKGGFACCDTLGSVDSGVNMFGARVESVYGRYSRDVRCITEGFKMCAGRVAGDG</sequence>
<dbReference type="VEuPathDB" id="FungiDB:LEMA_P004650.1"/>
<name>E5AEN9_LEPMJ</name>
<keyword evidence="1" id="KW-0732">Signal</keyword>
<organism evidence="2 3">
    <name type="scientific">Leptosphaeria maculans (strain JN3 / isolate v23.1.3 / race Av1-4-5-6-7-8)</name>
    <name type="common">Blackleg fungus</name>
    <name type="synonym">Phoma lingam</name>
    <dbReference type="NCBI Taxonomy" id="985895"/>
    <lineage>
        <taxon>Eukaryota</taxon>
        <taxon>Fungi</taxon>
        <taxon>Dikarya</taxon>
        <taxon>Ascomycota</taxon>
        <taxon>Pezizomycotina</taxon>
        <taxon>Dothideomycetes</taxon>
        <taxon>Pleosporomycetidae</taxon>
        <taxon>Pleosporales</taxon>
        <taxon>Pleosporineae</taxon>
        <taxon>Leptosphaeriaceae</taxon>
        <taxon>Plenodomus</taxon>
        <taxon>Plenodomus lingam/Leptosphaeria maculans species complex</taxon>
    </lineage>
</organism>
<dbReference type="OrthoDB" id="3688572at2759"/>
<protein>
    <submittedName>
        <fullName evidence="2">Uncharacterized protein</fullName>
    </submittedName>
</protein>
<dbReference type="HOGENOM" id="CLU_1012188_0_0_1"/>
<feature type="chain" id="PRO_5003192619" evidence="1">
    <location>
        <begin position="18"/>
        <end position="256"/>
    </location>
</feature>
<dbReference type="AlphaFoldDB" id="E5AEN9"/>
<feature type="signal peptide" evidence="1">
    <location>
        <begin position="1"/>
        <end position="17"/>
    </location>
</feature>